<reference evidence="1 2" key="1">
    <citation type="journal article" date="2021" name="BMC Genomics">
        <title>Datura genome reveals duplications of psychoactive alkaloid biosynthetic genes and high mutation rate following tissue culture.</title>
        <authorList>
            <person name="Rajewski A."/>
            <person name="Carter-House D."/>
            <person name="Stajich J."/>
            <person name="Litt A."/>
        </authorList>
    </citation>
    <scope>NUCLEOTIDE SEQUENCE [LARGE SCALE GENOMIC DNA]</scope>
    <source>
        <strain evidence="1">AR-01</strain>
    </source>
</reference>
<dbReference type="Proteomes" id="UP000823775">
    <property type="component" value="Unassembled WGS sequence"/>
</dbReference>
<comment type="caution">
    <text evidence="1">The sequence shown here is derived from an EMBL/GenBank/DDBJ whole genome shotgun (WGS) entry which is preliminary data.</text>
</comment>
<organism evidence="1 2">
    <name type="scientific">Datura stramonium</name>
    <name type="common">Jimsonweed</name>
    <name type="synonym">Common thornapple</name>
    <dbReference type="NCBI Taxonomy" id="4076"/>
    <lineage>
        <taxon>Eukaryota</taxon>
        <taxon>Viridiplantae</taxon>
        <taxon>Streptophyta</taxon>
        <taxon>Embryophyta</taxon>
        <taxon>Tracheophyta</taxon>
        <taxon>Spermatophyta</taxon>
        <taxon>Magnoliopsida</taxon>
        <taxon>eudicotyledons</taxon>
        <taxon>Gunneridae</taxon>
        <taxon>Pentapetalae</taxon>
        <taxon>asterids</taxon>
        <taxon>lamiids</taxon>
        <taxon>Solanales</taxon>
        <taxon>Solanaceae</taxon>
        <taxon>Solanoideae</taxon>
        <taxon>Datureae</taxon>
        <taxon>Datura</taxon>
    </lineage>
</organism>
<sequence>MTCYDDSLSPLITTTSSRLSFSEQPSQWVVASPNSSWSPSIVTKTFILNFPLTTLRITSTKHETDVMLRNVFMIDAIMDRILVNMRQQIIKELDDATQWYGGGGGIYWDCYQAISG</sequence>
<dbReference type="EMBL" id="JACEIK010000393">
    <property type="protein sequence ID" value="MCD7456299.1"/>
    <property type="molecule type" value="Genomic_DNA"/>
</dbReference>
<accession>A0ABS8SBQ8</accession>
<protein>
    <submittedName>
        <fullName evidence="1">Uncharacterized protein</fullName>
    </submittedName>
</protein>
<keyword evidence="2" id="KW-1185">Reference proteome</keyword>
<proteinExistence type="predicted"/>
<evidence type="ECO:0000313" key="2">
    <source>
        <dbReference type="Proteomes" id="UP000823775"/>
    </source>
</evidence>
<evidence type="ECO:0000313" key="1">
    <source>
        <dbReference type="EMBL" id="MCD7456299.1"/>
    </source>
</evidence>
<gene>
    <name evidence="1" type="ORF">HAX54_031176</name>
</gene>
<name>A0ABS8SBQ8_DATST</name>